<evidence type="ECO:0000256" key="1">
    <source>
        <dbReference type="SAM" id="MobiDB-lite"/>
    </source>
</evidence>
<feature type="region of interest" description="Disordered" evidence="1">
    <location>
        <begin position="73"/>
        <end position="99"/>
    </location>
</feature>
<comment type="caution">
    <text evidence="2">The sequence shown here is derived from an EMBL/GenBank/DDBJ whole genome shotgun (WGS) entry which is preliminary data.</text>
</comment>
<dbReference type="AlphaFoldDB" id="A0AAV9GF43"/>
<sequence length="240" mass="26110">MDGMLDKSSAIHTGSGNAGHNWTFYCSGPPHLGQYMHPGGQHGIRRSRPRNAAEARAHAAGVSFSLAMPLSRSPAVGSSARDREWGRGKTELSRGFRHDKGGKAKDLGPLYIAASTSRSHRDASAARLTSAMRHELGRRSIRPLALPPTLRWHSSDVDDTAFALFLLGTLSRIEDSICKADKASNRWRCQRRPATNAKELCSLASAAATSDGLDGLLGIWHPRISLSHTSGRYVDHQRQN</sequence>
<name>A0AAV9GF43_9PEZI</name>
<dbReference type="EMBL" id="MU865952">
    <property type="protein sequence ID" value="KAK4447053.1"/>
    <property type="molecule type" value="Genomic_DNA"/>
</dbReference>
<gene>
    <name evidence="2" type="ORF">QBC34DRAFT_142611</name>
</gene>
<organism evidence="2 3">
    <name type="scientific">Podospora aff. communis PSN243</name>
    <dbReference type="NCBI Taxonomy" id="3040156"/>
    <lineage>
        <taxon>Eukaryota</taxon>
        <taxon>Fungi</taxon>
        <taxon>Dikarya</taxon>
        <taxon>Ascomycota</taxon>
        <taxon>Pezizomycotina</taxon>
        <taxon>Sordariomycetes</taxon>
        <taxon>Sordariomycetidae</taxon>
        <taxon>Sordariales</taxon>
        <taxon>Podosporaceae</taxon>
        <taxon>Podospora</taxon>
    </lineage>
</organism>
<feature type="compositionally biased region" description="Basic and acidic residues" evidence="1">
    <location>
        <begin position="80"/>
        <end position="99"/>
    </location>
</feature>
<evidence type="ECO:0000313" key="2">
    <source>
        <dbReference type="EMBL" id="KAK4447053.1"/>
    </source>
</evidence>
<accession>A0AAV9GF43</accession>
<reference evidence="2" key="1">
    <citation type="journal article" date="2023" name="Mol. Phylogenet. Evol.">
        <title>Genome-scale phylogeny and comparative genomics of the fungal order Sordariales.</title>
        <authorList>
            <person name="Hensen N."/>
            <person name="Bonometti L."/>
            <person name="Westerberg I."/>
            <person name="Brannstrom I.O."/>
            <person name="Guillou S."/>
            <person name="Cros-Aarteil S."/>
            <person name="Calhoun S."/>
            <person name="Haridas S."/>
            <person name="Kuo A."/>
            <person name="Mondo S."/>
            <person name="Pangilinan J."/>
            <person name="Riley R."/>
            <person name="LaButti K."/>
            <person name="Andreopoulos B."/>
            <person name="Lipzen A."/>
            <person name="Chen C."/>
            <person name="Yan M."/>
            <person name="Daum C."/>
            <person name="Ng V."/>
            <person name="Clum A."/>
            <person name="Steindorff A."/>
            <person name="Ohm R.A."/>
            <person name="Martin F."/>
            <person name="Silar P."/>
            <person name="Natvig D.O."/>
            <person name="Lalanne C."/>
            <person name="Gautier V."/>
            <person name="Ament-Velasquez S.L."/>
            <person name="Kruys A."/>
            <person name="Hutchinson M.I."/>
            <person name="Powell A.J."/>
            <person name="Barry K."/>
            <person name="Miller A.N."/>
            <person name="Grigoriev I.V."/>
            <person name="Debuchy R."/>
            <person name="Gladieux P."/>
            <person name="Hiltunen Thoren M."/>
            <person name="Johannesson H."/>
        </authorList>
    </citation>
    <scope>NUCLEOTIDE SEQUENCE</scope>
    <source>
        <strain evidence="2">PSN243</strain>
    </source>
</reference>
<evidence type="ECO:0000313" key="3">
    <source>
        <dbReference type="Proteomes" id="UP001321760"/>
    </source>
</evidence>
<reference evidence="2" key="2">
    <citation type="submission" date="2023-05" db="EMBL/GenBank/DDBJ databases">
        <authorList>
            <consortium name="Lawrence Berkeley National Laboratory"/>
            <person name="Steindorff A."/>
            <person name="Hensen N."/>
            <person name="Bonometti L."/>
            <person name="Westerberg I."/>
            <person name="Brannstrom I.O."/>
            <person name="Guillou S."/>
            <person name="Cros-Aarteil S."/>
            <person name="Calhoun S."/>
            <person name="Haridas S."/>
            <person name="Kuo A."/>
            <person name="Mondo S."/>
            <person name="Pangilinan J."/>
            <person name="Riley R."/>
            <person name="Labutti K."/>
            <person name="Andreopoulos B."/>
            <person name="Lipzen A."/>
            <person name="Chen C."/>
            <person name="Yanf M."/>
            <person name="Daum C."/>
            <person name="Ng V."/>
            <person name="Clum A."/>
            <person name="Ohm R."/>
            <person name="Martin F."/>
            <person name="Silar P."/>
            <person name="Natvig D."/>
            <person name="Lalanne C."/>
            <person name="Gautier V."/>
            <person name="Ament-Velasquez S.L."/>
            <person name="Kruys A."/>
            <person name="Hutchinson M.I."/>
            <person name="Powell A.J."/>
            <person name="Barry K."/>
            <person name="Miller A.N."/>
            <person name="Grigoriev I.V."/>
            <person name="Debuchy R."/>
            <person name="Gladieux P."/>
            <person name="Thoren M.H."/>
            <person name="Johannesson H."/>
        </authorList>
    </citation>
    <scope>NUCLEOTIDE SEQUENCE</scope>
    <source>
        <strain evidence="2">PSN243</strain>
    </source>
</reference>
<dbReference type="Proteomes" id="UP001321760">
    <property type="component" value="Unassembled WGS sequence"/>
</dbReference>
<protein>
    <submittedName>
        <fullName evidence="2">Uncharacterized protein</fullName>
    </submittedName>
</protein>
<keyword evidence="3" id="KW-1185">Reference proteome</keyword>
<proteinExistence type="predicted"/>